<dbReference type="Pfam" id="PF11167">
    <property type="entry name" value="DUF2953"/>
    <property type="match status" value="1"/>
</dbReference>
<reference evidence="1" key="1">
    <citation type="journal article" date="2014" name="Front. Microbiol.">
        <title>High frequency of phylogenetically diverse reductive dehalogenase-homologous genes in deep subseafloor sedimentary metagenomes.</title>
        <authorList>
            <person name="Kawai M."/>
            <person name="Futagami T."/>
            <person name="Toyoda A."/>
            <person name="Takaki Y."/>
            <person name="Nishi S."/>
            <person name="Hori S."/>
            <person name="Arai W."/>
            <person name="Tsubouchi T."/>
            <person name="Morono Y."/>
            <person name="Uchiyama I."/>
            <person name="Ito T."/>
            <person name="Fujiyama A."/>
            <person name="Inagaki F."/>
            <person name="Takami H."/>
        </authorList>
    </citation>
    <scope>NUCLEOTIDE SEQUENCE</scope>
    <source>
        <strain evidence="1">Expedition CK06-06</strain>
    </source>
</reference>
<dbReference type="EMBL" id="BARV01016775">
    <property type="protein sequence ID" value="GAI30738.1"/>
    <property type="molecule type" value="Genomic_DNA"/>
</dbReference>
<dbReference type="AlphaFoldDB" id="X1MHH8"/>
<gene>
    <name evidence="1" type="ORF">S06H3_28714</name>
</gene>
<proteinExistence type="predicted"/>
<organism evidence="1">
    <name type="scientific">marine sediment metagenome</name>
    <dbReference type="NCBI Taxonomy" id="412755"/>
    <lineage>
        <taxon>unclassified sequences</taxon>
        <taxon>metagenomes</taxon>
        <taxon>ecological metagenomes</taxon>
    </lineage>
</organism>
<evidence type="ECO:0008006" key="2">
    <source>
        <dbReference type="Google" id="ProtNLM"/>
    </source>
</evidence>
<comment type="caution">
    <text evidence="1">The sequence shown here is derived from an EMBL/GenBank/DDBJ whole genome shotgun (WGS) entry which is preliminary data.</text>
</comment>
<name>X1MHH8_9ZZZZ</name>
<protein>
    <recommendedName>
        <fullName evidence="2">DUF2953 domain-containing protein</fullName>
    </recommendedName>
</protein>
<dbReference type="InterPro" id="IPR021338">
    <property type="entry name" value="DUF2953"/>
</dbReference>
<evidence type="ECO:0000313" key="1">
    <source>
        <dbReference type="EMBL" id="GAI30738.1"/>
    </source>
</evidence>
<accession>X1MHH8</accession>
<sequence>MWVIAALASLAVLVILVLCVPLEMVVRLDADGRPRFRMRLVWLFGLVSKEITKAKKKPEEERRVTEGKRKPRKRKIKARTILKILRTRGLLRQLKRLLKDILRRLKIRDLAADITVGLGDPADTGLLFALIGPAAFFLGSSRMHDIRVQPSFEDEAVFKGYLSGAVRLLPIQLVIPSLRFVFSLATIRVVKTLIVRK</sequence>